<dbReference type="InterPro" id="IPR013787">
    <property type="entry name" value="S100_Ca-bd_sub"/>
</dbReference>
<dbReference type="PANTHER" id="PTHR11639">
    <property type="entry name" value="S100 CALCIUM-BINDING PROTEIN"/>
    <property type="match status" value="1"/>
</dbReference>
<proteinExistence type="inferred from homology"/>
<name>A0A8J6F9N6_ELECQ</name>
<dbReference type="CDD" id="cd00213">
    <property type="entry name" value="S-100"/>
    <property type="match status" value="1"/>
</dbReference>
<dbReference type="Pfam" id="PF01023">
    <property type="entry name" value="S_100"/>
    <property type="match status" value="1"/>
</dbReference>
<reference evidence="5" key="1">
    <citation type="thesis" date="2020" institute="ProQuest LLC" country="789 East Eisenhower Parkway, Ann Arbor, MI, USA">
        <title>Comparative Genomics and Chromosome Evolution.</title>
        <authorList>
            <person name="Mudd A.B."/>
        </authorList>
    </citation>
    <scope>NUCLEOTIDE SEQUENCE</scope>
    <source>
        <strain evidence="5">HN-11 Male</strain>
        <tissue evidence="5">Kidney and liver</tissue>
    </source>
</reference>
<keyword evidence="3" id="KW-0106">Calcium</keyword>
<evidence type="ECO:0000313" key="6">
    <source>
        <dbReference type="Proteomes" id="UP000770717"/>
    </source>
</evidence>
<dbReference type="Gene3D" id="1.10.238.10">
    <property type="entry name" value="EF-hand"/>
    <property type="match status" value="1"/>
</dbReference>
<keyword evidence="6" id="KW-1185">Reference proteome</keyword>
<evidence type="ECO:0000256" key="1">
    <source>
        <dbReference type="ARBA" id="ARBA00007323"/>
    </source>
</evidence>
<dbReference type="SUPFAM" id="SSF47473">
    <property type="entry name" value="EF-hand"/>
    <property type="match status" value="1"/>
</dbReference>
<sequence>MPKSNSIPISKQLSSIKALGKGSELEKAIATTILVYNSRAGNDGKMSKTEVKDLLHTQFQNFTQGQEAKPKYKELMKDLDEDSTGQMAFEDFMILLLSMTLMSDLFNEIRQTKNTK</sequence>
<evidence type="ECO:0000313" key="5">
    <source>
        <dbReference type="EMBL" id="KAG9483609.1"/>
    </source>
</evidence>
<comment type="caution">
    <text evidence="5">The sequence shown here is derived from an EMBL/GenBank/DDBJ whole genome shotgun (WGS) entry which is preliminary data.</text>
</comment>
<dbReference type="PANTHER" id="PTHR11639:SF134">
    <property type="entry name" value="PROTEIN S100-A1-RELATED"/>
    <property type="match status" value="1"/>
</dbReference>
<dbReference type="PROSITE" id="PS00018">
    <property type="entry name" value="EF_HAND_1"/>
    <property type="match status" value="1"/>
</dbReference>
<keyword evidence="2" id="KW-0479">Metal-binding</keyword>
<dbReference type="InterPro" id="IPR011992">
    <property type="entry name" value="EF-hand-dom_pair"/>
</dbReference>
<dbReference type="InterPro" id="IPR002048">
    <property type="entry name" value="EF_hand_dom"/>
</dbReference>
<dbReference type="GO" id="GO:0005509">
    <property type="term" value="F:calcium ion binding"/>
    <property type="evidence" value="ECO:0007669"/>
    <property type="project" value="InterPro"/>
</dbReference>
<dbReference type="OrthoDB" id="9362863at2759"/>
<evidence type="ECO:0000256" key="3">
    <source>
        <dbReference type="ARBA" id="ARBA00022837"/>
    </source>
</evidence>
<dbReference type="SMART" id="SM01394">
    <property type="entry name" value="S_100"/>
    <property type="match status" value="1"/>
</dbReference>
<gene>
    <name evidence="5" type="ORF">GDO78_009498</name>
</gene>
<comment type="similarity">
    <text evidence="1">Belongs to the S-100 family.</text>
</comment>
<dbReference type="InterPro" id="IPR034325">
    <property type="entry name" value="S-100_dom"/>
</dbReference>
<evidence type="ECO:0000259" key="4">
    <source>
        <dbReference type="PROSITE" id="PS50222"/>
    </source>
</evidence>
<dbReference type="GO" id="GO:0048306">
    <property type="term" value="F:calcium-dependent protein binding"/>
    <property type="evidence" value="ECO:0007669"/>
    <property type="project" value="TreeGrafter"/>
</dbReference>
<protein>
    <recommendedName>
        <fullName evidence="4">EF-hand domain-containing protein</fullName>
    </recommendedName>
</protein>
<dbReference type="EMBL" id="WNTK01000005">
    <property type="protein sequence ID" value="KAG9483609.1"/>
    <property type="molecule type" value="Genomic_DNA"/>
</dbReference>
<dbReference type="GO" id="GO:0046914">
    <property type="term" value="F:transition metal ion binding"/>
    <property type="evidence" value="ECO:0007669"/>
    <property type="project" value="InterPro"/>
</dbReference>
<dbReference type="Proteomes" id="UP000770717">
    <property type="component" value="Unassembled WGS sequence"/>
</dbReference>
<organism evidence="5 6">
    <name type="scientific">Eleutherodactylus coqui</name>
    <name type="common">Puerto Rican coqui</name>
    <dbReference type="NCBI Taxonomy" id="57060"/>
    <lineage>
        <taxon>Eukaryota</taxon>
        <taxon>Metazoa</taxon>
        <taxon>Chordata</taxon>
        <taxon>Craniata</taxon>
        <taxon>Vertebrata</taxon>
        <taxon>Euteleostomi</taxon>
        <taxon>Amphibia</taxon>
        <taxon>Batrachia</taxon>
        <taxon>Anura</taxon>
        <taxon>Neobatrachia</taxon>
        <taxon>Hyloidea</taxon>
        <taxon>Eleutherodactylidae</taxon>
        <taxon>Eleutherodactylinae</taxon>
        <taxon>Eleutherodactylus</taxon>
        <taxon>Eleutherodactylus</taxon>
    </lineage>
</organism>
<evidence type="ECO:0000256" key="2">
    <source>
        <dbReference type="ARBA" id="ARBA00022723"/>
    </source>
</evidence>
<dbReference type="AlphaFoldDB" id="A0A8J6F9N6"/>
<dbReference type="PROSITE" id="PS50222">
    <property type="entry name" value="EF_HAND_2"/>
    <property type="match status" value="1"/>
</dbReference>
<accession>A0A8J6F9N6</accession>
<feature type="domain" description="EF-hand" evidence="4">
    <location>
        <begin position="67"/>
        <end position="102"/>
    </location>
</feature>
<dbReference type="InterPro" id="IPR018247">
    <property type="entry name" value="EF_Hand_1_Ca_BS"/>
</dbReference>